<dbReference type="PANTHER" id="PTHR33121">
    <property type="entry name" value="CYCLIC DI-GMP PHOSPHODIESTERASE PDEF"/>
    <property type="match status" value="1"/>
</dbReference>
<dbReference type="Gene3D" id="3.30.70.270">
    <property type="match status" value="1"/>
</dbReference>
<dbReference type="SMART" id="SM00267">
    <property type="entry name" value="GGDEF"/>
    <property type="match status" value="1"/>
</dbReference>
<protein>
    <submittedName>
        <fullName evidence="3">7TM diverse intracellular signaling domain-containing protein</fullName>
    </submittedName>
</protein>
<dbReference type="InterPro" id="IPR011623">
    <property type="entry name" value="7TMR_DISM_rcpt_extracell_dom1"/>
</dbReference>
<dbReference type="PANTHER" id="PTHR33121:SF79">
    <property type="entry name" value="CYCLIC DI-GMP PHOSPHODIESTERASE PDED-RELATED"/>
    <property type="match status" value="1"/>
</dbReference>
<feature type="transmembrane region" description="Helical" evidence="1">
    <location>
        <begin position="286"/>
        <end position="304"/>
    </location>
</feature>
<dbReference type="Pfam" id="PF07696">
    <property type="entry name" value="7TMR-DISMED2"/>
    <property type="match status" value="1"/>
</dbReference>
<organism evidence="3 4">
    <name type="scientific">Rhodoferax mekongensis</name>
    <dbReference type="NCBI Taxonomy" id="3068341"/>
    <lineage>
        <taxon>Bacteria</taxon>
        <taxon>Pseudomonadati</taxon>
        <taxon>Pseudomonadota</taxon>
        <taxon>Betaproteobacteria</taxon>
        <taxon>Burkholderiales</taxon>
        <taxon>Comamonadaceae</taxon>
        <taxon>Rhodoferax</taxon>
    </lineage>
</organism>
<proteinExistence type="predicted"/>
<dbReference type="Proteomes" id="UP001302257">
    <property type="component" value="Chromosome"/>
</dbReference>
<dbReference type="Pfam" id="PF00990">
    <property type="entry name" value="GGDEF"/>
    <property type="match status" value="1"/>
</dbReference>
<feature type="transmembrane region" description="Helical" evidence="1">
    <location>
        <begin position="338"/>
        <end position="358"/>
    </location>
</feature>
<gene>
    <name evidence="3" type="ORF">RAN89_05830</name>
</gene>
<keyword evidence="1" id="KW-0472">Membrane</keyword>
<dbReference type="InterPro" id="IPR029787">
    <property type="entry name" value="Nucleotide_cyclase"/>
</dbReference>
<evidence type="ECO:0000259" key="2">
    <source>
        <dbReference type="SMART" id="SM00267"/>
    </source>
</evidence>
<dbReference type="Pfam" id="PF07695">
    <property type="entry name" value="7TMR-DISM_7TM"/>
    <property type="match status" value="1"/>
</dbReference>
<feature type="transmembrane region" description="Helical" evidence="1">
    <location>
        <begin position="370"/>
        <end position="389"/>
    </location>
</feature>
<keyword evidence="1" id="KW-0812">Transmembrane</keyword>
<dbReference type="EMBL" id="CP132507">
    <property type="protein sequence ID" value="WNO05946.1"/>
    <property type="molecule type" value="Genomic_DNA"/>
</dbReference>
<keyword evidence="4" id="KW-1185">Reference proteome</keyword>
<dbReference type="SUPFAM" id="SSF55073">
    <property type="entry name" value="Nucleotide cyclase"/>
    <property type="match status" value="1"/>
</dbReference>
<dbReference type="InterPro" id="IPR050706">
    <property type="entry name" value="Cyclic-di-GMP_PDE-like"/>
</dbReference>
<dbReference type="InterPro" id="IPR011622">
    <property type="entry name" value="7TMR_DISM_rcpt_extracell_dom2"/>
</dbReference>
<feature type="transmembrane region" description="Helical" evidence="1">
    <location>
        <begin position="256"/>
        <end position="274"/>
    </location>
</feature>
<sequence>MPYLFPRLLVALALWIGVGGWGASAAETGPPDTLVLGDGTSSLTVQGHTLQWLENGRTAVVKDALTAPFQTTPATRVANLNESNTLWIKIRVVRAAGNASRWTLNIPQPYLDYVTLYELRNGAWYPQTAGDMHSQAHWAIRGLYPEFDLNLTAGQPQDLLLQVRNFKPLPLPLRISTANVREAQRMVESIALGLVFGLVLTLTVLSLMRYAEFRNISDLGAALYSVLIATALSQFNGVLNALLWTDAPAWADYANSVLPVVALGGALLFGRHLYALNTHHPHFDRALQVMAWATLASVFSYVMVDRPSADLMTGVTLLLGTAMGLAATWLNWRTGSPLGAWLLWTYTPQFGMVLWMTLEAGGYLPAFWPLRYLLTLTVAASVPALVYALGRATHDRKEIAARAEHLPTQDALTGLLTPGAFQSHLEDAYQRAISGREPVALVLVTVVNHEHIRSSMGDPIAEQCLLRAVIKLHRVLRDVDPAARVGSARFAMLMEGVASRQAVTERLVKLVASGLIPLQGLQPEVTLQFQAACVLLQENPIAPAKALDELAEVLAGISPRTRRPIRFLEPVPTQVASLHSSLSA</sequence>
<dbReference type="Gene3D" id="2.60.40.2380">
    <property type="match status" value="1"/>
</dbReference>
<accession>A0ABZ0B223</accession>
<feature type="transmembrane region" description="Helical" evidence="1">
    <location>
        <begin position="190"/>
        <end position="210"/>
    </location>
</feature>
<feature type="transmembrane region" description="Helical" evidence="1">
    <location>
        <begin position="310"/>
        <end position="331"/>
    </location>
</feature>
<keyword evidence="1" id="KW-1133">Transmembrane helix</keyword>
<reference evidence="3 4" key="1">
    <citation type="submission" date="2023-08" db="EMBL/GenBank/DDBJ databases">
        <title>Rhodoferax potami sp. nov. and Rhodoferax mekongensis sp. nov., isolated from the Mekong River in Thailand.</title>
        <authorList>
            <person name="Kitikhun S."/>
            <person name="Charoenyingcharoen P."/>
            <person name="Siriarchawattana P."/>
            <person name="Likhitrattanapisal S."/>
            <person name="Nilsakha T."/>
            <person name="Chanpet A."/>
            <person name="Rattanawaree P."/>
            <person name="Ingsriswang S."/>
        </authorList>
    </citation>
    <scope>NUCLEOTIDE SEQUENCE [LARGE SCALE GENOMIC DNA]</scope>
    <source>
        <strain evidence="3 4">TBRC 17307</strain>
    </source>
</reference>
<dbReference type="RefSeq" id="WP_313868670.1">
    <property type="nucleotide sequence ID" value="NZ_CP132507.1"/>
</dbReference>
<evidence type="ECO:0000313" key="3">
    <source>
        <dbReference type="EMBL" id="WNO05946.1"/>
    </source>
</evidence>
<evidence type="ECO:0000256" key="1">
    <source>
        <dbReference type="SAM" id="Phobius"/>
    </source>
</evidence>
<feature type="transmembrane region" description="Helical" evidence="1">
    <location>
        <begin position="222"/>
        <end position="244"/>
    </location>
</feature>
<dbReference type="InterPro" id="IPR000160">
    <property type="entry name" value="GGDEF_dom"/>
</dbReference>
<name>A0ABZ0B223_9BURK</name>
<evidence type="ECO:0000313" key="4">
    <source>
        <dbReference type="Proteomes" id="UP001302257"/>
    </source>
</evidence>
<dbReference type="InterPro" id="IPR043128">
    <property type="entry name" value="Rev_trsase/Diguanyl_cyclase"/>
</dbReference>
<feature type="domain" description="GGDEF" evidence="2">
    <location>
        <begin position="396"/>
        <end position="568"/>
    </location>
</feature>